<feature type="domain" description="Metalloprotease TldD/E C-terminal" evidence="6">
    <location>
        <begin position="233"/>
        <end position="455"/>
    </location>
</feature>
<dbReference type="Pfam" id="PF01523">
    <property type="entry name" value="PmbA_TldD_1st"/>
    <property type="match status" value="1"/>
</dbReference>
<keyword evidence="3" id="KW-0378">Hydrolase</keyword>
<organism evidence="7 8">
    <name type="scientific">Ideonella lacteola</name>
    <dbReference type="NCBI Taxonomy" id="2984193"/>
    <lineage>
        <taxon>Bacteria</taxon>
        <taxon>Pseudomonadati</taxon>
        <taxon>Pseudomonadota</taxon>
        <taxon>Betaproteobacteria</taxon>
        <taxon>Burkholderiales</taxon>
        <taxon>Sphaerotilaceae</taxon>
        <taxon>Ideonella</taxon>
    </lineage>
</organism>
<evidence type="ECO:0000259" key="6">
    <source>
        <dbReference type="Pfam" id="PF19289"/>
    </source>
</evidence>
<dbReference type="InterPro" id="IPR036059">
    <property type="entry name" value="TldD/PmbA_sf"/>
</dbReference>
<dbReference type="InterPro" id="IPR045569">
    <property type="entry name" value="Metalloprtase-TldD/E_C"/>
</dbReference>
<sequence>MSSNAPVLEAPALSASLQYSELRQHELRKSRVMMIDGNLTQNSRTVDAGTSARVYADGYWGFASVAATGAQAAARAEQQARDNARAMARFGARSAVGLPTEGYRGEHVYRGRAPLSQSDIQERLAALNAWCRQRYPDLKSIRFVVSDEHHSKWLATSTGGRSLSSIQRALCQVVFVAQAADGSPVELNEQISGKGSLADIDWSVEALAPRLDELHGHLRAKCQAVPARGGLQTVVLAPPLAGMLAHEAMGHPCEADIVMGGAVTGSLRGQRVASDLVTMIDFAHTYEGQEVMIPVYADDEGTPGRDAVLIRDGILTDFMNSRETAARMGLVPTGSARAYAPNDEPLVRMRNTAILPGSSSLDELIAGVDDGYLLMKTGNGQADSTTEFMFGITLAYEIRGGKLGAAILDTTVSGSAIKVLQSVDAVSDDMYWSCSGYCGKKQPMVVSMGGPALRARAHMGGQ</sequence>
<evidence type="ECO:0000256" key="1">
    <source>
        <dbReference type="ARBA" id="ARBA00005836"/>
    </source>
</evidence>
<comment type="similarity">
    <text evidence="1">Belongs to the peptidase U62 family.</text>
</comment>
<evidence type="ECO:0000313" key="7">
    <source>
        <dbReference type="EMBL" id="MEK8031374.1"/>
    </source>
</evidence>
<keyword evidence="2" id="KW-0645">Protease</keyword>
<comment type="caution">
    <text evidence="7">The sequence shown here is derived from an EMBL/GenBank/DDBJ whole genome shotgun (WGS) entry which is preliminary data.</text>
</comment>
<keyword evidence="8" id="KW-1185">Reference proteome</keyword>
<name>A0ABU9BN31_9BURK</name>
<accession>A0ABU9BN31</accession>
<evidence type="ECO:0000313" key="8">
    <source>
        <dbReference type="Proteomes" id="UP001371218"/>
    </source>
</evidence>
<dbReference type="Proteomes" id="UP001371218">
    <property type="component" value="Unassembled WGS sequence"/>
</dbReference>
<evidence type="ECO:0000256" key="3">
    <source>
        <dbReference type="ARBA" id="ARBA00022801"/>
    </source>
</evidence>
<dbReference type="SUPFAM" id="SSF111283">
    <property type="entry name" value="Putative modulator of DNA gyrase, PmbA/TldD"/>
    <property type="match status" value="1"/>
</dbReference>
<proteinExistence type="inferred from homology"/>
<dbReference type="PANTHER" id="PTHR30624">
    <property type="entry name" value="UNCHARACTERIZED PROTEIN TLDD AND PMBA"/>
    <property type="match status" value="1"/>
</dbReference>
<dbReference type="InterPro" id="IPR051463">
    <property type="entry name" value="Peptidase_U62_metallo"/>
</dbReference>
<dbReference type="PANTHER" id="PTHR30624:SF0">
    <property type="entry name" value="METALLOPROTEASE SLR0863"/>
    <property type="match status" value="1"/>
</dbReference>
<dbReference type="EMBL" id="JBBUTG010000005">
    <property type="protein sequence ID" value="MEK8031374.1"/>
    <property type="molecule type" value="Genomic_DNA"/>
</dbReference>
<dbReference type="InterPro" id="IPR035068">
    <property type="entry name" value="TldD/PmbA_N"/>
</dbReference>
<evidence type="ECO:0000256" key="2">
    <source>
        <dbReference type="ARBA" id="ARBA00022670"/>
    </source>
</evidence>
<keyword evidence="4" id="KW-0482">Metalloprotease</keyword>
<protein>
    <submittedName>
        <fullName evidence="7">TldD/PmbA family protein</fullName>
    </submittedName>
</protein>
<dbReference type="Pfam" id="PF19289">
    <property type="entry name" value="PmbA_TldD_3rd"/>
    <property type="match status" value="1"/>
</dbReference>
<evidence type="ECO:0000256" key="4">
    <source>
        <dbReference type="ARBA" id="ARBA00023049"/>
    </source>
</evidence>
<dbReference type="InterPro" id="IPR002510">
    <property type="entry name" value="Metalloprtase-TldD/E_N"/>
</dbReference>
<dbReference type="RefSeq" id="WP_341425751.1">
    <property type="nucleotide sequence ID" value="NZ_JBBUTG010000005.1"/>
</dbReference>
<dbReference type="Gene3D" id="3.30.2290.10">
    <property type="entry name" value="PmbA/TldD superfamily"/>
    <property type="match status" value="1"/>
</dbReference>
<gene>
    <name evidence="7" type="ORF">AACH06_11145</name>
</gene>
<evidence type="ECO:0000259" key="5">
    <source>
        <dbReference type="Pfam" id="PF01523"/>
    </source>
</evidence>
<feature type="domain" description="Metalloprotease TldD/E N-terminal" evidence="5">
    <location>
        <begin position="21"/>
        <end position="82"/>
    </location>
</feature>
<reference evidence="7 8" key="1">
    <citation type="submission" date="2024-04" db="EMBL/GenBank/DDBJ databases">
        <title>Novel species of the genus Ideonella isolated from streams.</title>
        <authorList>
            <person name="Lu H."/>
        </authorList>
    </citation>
    <scope>NUCLEOTIDE SEQUENCE [LARGE SCALE GENOMIC DNA]</scope>
    <source>
        <strain evidence="7 8">DXS29W</strain>
    </source>
</reference>